<evidence type="ECO:0000313" key="3">
    <source>
        <dbReference type="EMBL" id="PLA40929.1"/>
    </source>
</evidence>
<dbReference type="CDD" id="cd00586">
    <property type="entry name" value="4HBT"/>
    <property type="match status" value="1"/>
</dbReference>
<dbReference type="RefSeq" id="WP_101809878.1">
    <property type="nucleotide sequence ID" value="NZ_PKJO01000002.1"/>
</dbReference>
<protein>
    <submittedName>
        <fullName evidence="3">Esterase</fullName>
    </submittedName>
</protein>
<dbReference type="Proteomes" id="UP000234767">
    <property type="component" value="Unassembled WGS sequence"/>
</dbReference>
<comment type="similarity">
    <text evidence="1">Belongs to the 4-hydroxybenzoyl-CoA thioesterase family.</text>
</comment>
<dbReference type="InterPro" id="IPR029069">
    <property type="entry name" value="HotDog_dom_sf"/>
</dbReference>
<name>A0A2I1XE74_NEISI</name>
<dbReference type="EMBL" id="PKJO01000002">
    <property type="protein sequence ID" value="PLA40929.1"/>
    <property type="molecule type" value="Genomic_DNA"/>
</dbReference>
<proteinExistence type="inferred from homology"/>
<dbReference type="Pfam" id="PF13279">
    <property type="entry name" value="4HBT_2"/>
    <property type="match status" value="1"/>
</dbReference>
<dbReference type="GO" id="GO:0047617">
    <property type="term" value="F:fatty acyl-CoA hydrolase activity"/>
    <property type="evidence" value="ECO:0007669"/>
    <property type="project" value="TreeGrafter"/>
</dbReference>
<dbReference type="AlphaFoldDB" id="A0A2I1XE74"/>
<dbReference type="PANTHER" id="PTHR31793">
    <property type="entry name" value="4-HYDROXYBENZOYL-COA THIOESTERASE FAMILY MEMBER"/>
    <property type="match status" value="1"/>
</dbReference>
<dbReference type="Gene3D" id="3.10.129.10">
    <property type="entry name" value="Hotdog Thioesterase"/>
    <property type="match status" value="1"/>
</dbReference>
<reference evidence="3 4" key="1">
    <citation type="submission" date="2017-12" db="EMBL/GenBank/DDBJ databases">
        <title>Phylogenetic diversity of female urinary microbiome.</title>
        <authorList>
            <person name="Thomas-White K."/>
            <person name="Wolfe A.J."/>
        </authorList>
    </citation>
    <scope>NUCLEOTIDE SEQUENCE [LARGE SCALE GENOMIC DNA]</scope>
    <source>
        <strain evidence="3 4">UMB0321</strain>
    </source>
</reference>
<keyword evidence="2" id="KW-0378">Hydrolase</keyword>
<gene>
    <name evidence="3" type="ORF">CYK00_02615</name>
</gene>
<evidence type="ECO:0000256" key="2">
    <source>
        <dbReference type="ARBA" id="ARBA00022801"/>
    </source>
</evidence>
<organism evidence="3 4">
    <name type="scientific">Neisseria sicca</name>
    <dbReference type="NCBI Taxonomy" id="490"/>
    <lineage>
        <taxon>Bacteria</taxon>
        <taxon>Pseudomonadati</taxon>
        <taxon>Pseudomonadota</taxon>
        <taxon>Betaproteobacteria</taxon>
        <taxon>Neisseriales</taxon>
        <taxon>Neisseriaceae</taxon>
        <taxon>Neisseria</taxon>
    </lineage>
</organism>
<dbReference type="InterPro" id="IPR050563">
    <property type="entry name" value="4-hydroxybenzoyl-CoA_TE"/>
</dbReference>
<dbReference type="PANTHER" id="PTHR31793:SF27">
    <property type="entry name" value="NOVEL THIOESTERASE SUPERFAMILY DOMAIN AND SAPOSIN A-TYPE DOMAIN CONTAINING PROTEIN (0610012H03RIK)"/>
    <property type="match status" value="1"/>
</dbReference>
<evidence type="ECO:0000313" key="4">
    <source>
        <dbReference type="Proteomes" id="UP000234767"/>
    </source>
</evidence>
<sequence length="144" mass="15568">MGKFAVSDVDAVLFQTTLRVQVGDVNYGGHLANDAVLRLCHEVRMRWLAGLGWSETDAGGAGLIMADAAVQYLAQGFYGDELSAEMGVEDIGKGGFALLFRLTRIADGKVLVLARARTGMVCFDYARQKVCRLPEALKTVLEVV</sequence>
<dbReference type="SUPFAM" id="SSF54637">
    <property type="entry name" value="Thioesterase/thiol ester dehydrase-isomerase"/>
    <property type="match status" value="1"/>
</dbReference>
<accession>A0A2I1XE74</accession>
<comment type="caution">
    <text evidence="3">The sequence shown here is derived from an EMBL/GenBank/DDBJ whole genome shotgun (WGS) entry which is preliminary data.</text>
</comment>
<evidence type="ECO:0000256" key="1">
    <source>
        <dbReference type="ARBA" id="ARBA00005953"/>
    </source>
</evidence>